<protein>
    <submittedName>
        <fullName evidence="2">Uncharacterized protein</fullName>
    </submittedName>
</protein>
<name>A0A8S1E3X6_9INSE</name>
<dbReference type="Proteomes" id="UP000494165">
    <property type="component" value="Unassembled WGS sequence"/>
</dbReference>
<gene>
    <name evidence="2" type="ORF">CLODIP_2_CD03121</name>
</gene>
<feature type="compositionally biased region" description="Basic and acidic residues" evidence="1">
    <location>
        <begin position="63"/>
        <end position="104"/>
    </location>
</feature>
<sequence>MMFSTGKTHFTVTALRTTNFSRHNECNKKRSKSRCHTHRYIHSLVPVASSKVASNNEVAGNDVARKEGPDARIEKREPRSENRGAIAEKREPRSESREAMTEKR</sequence>
<evidence type="ECO:0000313" key="3">
    <source>
        <dbReference type="Proteomes" id="UP000494165"/>
    </source>
</evidence>
<evidence type="ECO:0000313" key="2">
    <source>
        <dbReference type="EMBL" id="CAB3388843.1"/>
    </source>
</evidence>
<proteinExistence type="predicted"/>
<dbReference type="EMBL" id="CADEPI010000944">
    <property type="protein sequence ID" value="CAB3388843.1"/>
    <property type="molecule type" value="Genomic_DNA"/>
</dbReference>
<keyword evidence="3" id="KW-1185">Reference proteome</keyword>
<feature type="region of interest" description="Disordered" evidence="1">
    <location>
        <begin position="52"/>
        <end position="104"/>
    </location>
</feature>
<comment type="caution">
    <text evidence="2">The sequence shown here is derived from an EMBL/GenBank/DDBJ whole genome shotgun (WGS) entry which is preliminary data.</text>
</comment>
<evidence type="ECO:0000256" key="1">
    <source>
        <dbReference type="SAM" id="MobiDB-lite"/>
    </source>
</evidence>
<accession>A0A8S1E3X6</accession>
<organism evidence="2 3">
    <name type="scientific">Cloeon dipterum</name>
    <dbReference type="NCBI Taxonomy" id="197152"/>
    <lineage>
        <taxon>Eukaryota</taxon>
        <taxon>Metazoa</taxon>
        <taxon>Ecdysozoa</taxon>
        <taxon>Arthropoda</taxon>
        <taxon>Hexapoda</taxon>
        <taxon>Insecta</taxon>
        <taxon>Pterygota</taxon>
        <taxon>Palaeoptera</taxon>
        <taxon>Ephemeroptera</taxon>
        <taxon>Pisciforma</taxon>
        <taxon>Baetidae</taxon>
        <taxon>Cloeon</taxon>
    </lineage>
</organism>
<dbReference type="AlphaFoldDB" id="A0A8S1E3X6"/>
<reference evidence="2 3" key="1">
    <citation type="submission" date="2020-04" db="EMBL/GenBank/DDBJ databases">
        <authorList>
            <person name="Alioto T."/>
            <person name="Alioto T."/>
            <person name="Gomez Garrido J."/>
        </authorList>
    </citation>
    <scope>NUCLEOTIDE SEQUENCE [LARGE SCALE GENOMIC DNA]</scope>
</reference>